<comment type="caution">
    <text evidence="4">The sequence shown here is derived from an EMBL/GenBank/DDBJ whole genome shotgun (WGS) entry which is preliminary data.</text>
</comment>
<evidence type="ECO:0000256" key="1">
    <source>
        <dbReference type="ARBA" id="ARBA00010515"/>
    </source>
</evidence>
<accession>A0A1A0LWF3</accession>
<dbReference type="PANTHER" id="PTHR48081">
    <property type="entry name" value="AB HYDROLASE SUPERFAMILY PROTEIN C4A8.06C"/>
    <property type="match status" value="1"/>
</dbReference>
<reference evidence="4 5" key="1">
    <citation type="submission" date="2016-06" db="EMBL/GenBank/DDBJ databases">
        <authorList>
            <person name="Kjaerup R.B."/>
            <person name="Dalgaard T.S."/>
            <person name="Juul-Madsen H.R."/>
        </authorList>
    </citation>
    <scope>NUCLEOTIDE SEQUENCE [LARGE SCALE GENOMIC DNA]</scope>
    <source>
        <strain evidence="4 5">1199456.5</strain>
    </source>
</reference>
<dbReference type="SUPFAM" id="SSF53474">
    <property type="entry name" value="alpha/beta-Hydrolases"/>
    <property type="match status" value="1"/>
</dbReference>
<feature type="domain" description="Alpha/beta hydrolase fold-3" evidence="3">
    <location>
        <begin position="98"/>
        <end position="298"/>
    </location>
</feature>
<name>A0A1A0LWF3_MYCMU</name>
<dbReference type="EMBL" id="LZSF01000277">
    <property type="protein sequence ID" value="OBA77559.1"/>
    <property type="molecule type" value="Genomic_DNA"/>
</dbReference>
<comment type="similarity">
    <text evidence="1">Belongs to the 'GDXG' lipolytic enzyme family.</text>
</comment>
<organism evidence="4 5">
    <name type="scientific">Mycolicibacterium mucogenicum</name>
    <name type="common">Mycobacterium mucogenicum</name>
    <dbReference type="NCBI Taxonomy" id="56689"/>
    <lineage>
        <taxon>Bacteria</taxon>
        <taxon>Bacillati</taxon>
        <taxon>Actinomycetota</taxon>
        <taxon>Actinomycetes</taxon>
        <taxon>Mycobacteriales</taxon>
        <taxon>Mycobacteriaceae</taxon>
        <taxon>Mycolicibacterium</taxon>
    </lineage>
</organism>
<sequence length="332" mass="35851">MVAAPEILIPLDRGDSRRVEFEGGSIQSRLLALALKASVKPVLTVWAMAPGLPWPYRAVDHVGRVLRSVAGTSRRPVSLARCSAETTRPAAIRGDRYVVYLHGGAFLVGGRHLHRQMISRIAASLQSEVVAVDYRKLPQHTIADGIEDCIDAYRFALGRGVAPENIAFIGDSAGAYLVFITAIFAARRGLPMPGAIVSMAPLTDFDVQAKIDAPSGSTDVLFSKAFARAFHQFVMRHSPPDDEHRLLDADLGGLPPSLIQVSSTELLNPDAEELAVALTKAGVPHQLQVWRDQVHVFQAAASIVPEAARALREVTQFIESAFARNGAQEQSA</sequence>
<dbReference type="PANTHER" id="PTHR48081:SF30">
    <property type="entry name" value="ACETYL-HYDROLASE LIPR-RELATED"/>
    <property type="match status" value="1"/>
</dbReference>
<evidence type="ECO:0000313" key="5">
    <source>
        <dbReference type="Proteomes" id="UP000093962"/>
    </source>
</evidence>
<dbReference type="InterPro" id="IPR029058">
    <property type="entry name" value="AB_hydrolase_fold"/>
</dbReference>
<dbReference type="RefSeq" id="WP_061007073.1">
    <property type="nucleotide sequence ID" value="NZ_JAPMJT010000001.1"/>
</dbReference>
<proteinExistence type="inferred from homology"/>
<dbReference type="InterPro" id="IPR013094">
    <property type="entry name" value="AB_hydrolase_3"/>
</dbReference>
<dbReference type="AlphaFoldDB" id="A0A1A0LWF3"/>
<evidence type="ECO:0000259" key="3">
    <source>
        <dbReference type="Pfam" id="PF07859"/>
    </source>
</evidence>
<protein>
    <recommendedName>
        <fullName evidence="3">Alpha/beta hydrolase fold-3 domain-containing protein</fullName>
    </recommendedName>
</protein>
<evidence type="ECO:0000313" key="4">
    <source>
        <dbReference type="EMBL" id="OBA77559.1"/>
    </source>
</evidence>
<gene>
    <name evidence="4" type="ORF">A5642_05965</name>
</gene>
<dbReference type="Pfam" id="PF07859">
    <property type="entry name" value="Abhydrolase_3"/>
    <property type="match status" value="1"/>
</dbReference>
<keyword evidence="2" id="KW-0378">Hydrolase</keyword>
<dbReference type="Gene3D" id="3.40.50.1820">
    <property type="entry name" value="alpha/beta hydrolase"/>
    <property type="match status" value="1"/>
</dbReference>
<evidence type="ECO:0000256" key="2">
    <source>
        <dbReference type="ARBA" id="ARBA00022801"/>
    </source>
</evidence>
<dbReference type="InterPro" id="IPR050300">
    <property type="entry name" value="GDXG_lipolytic_enzyme"/>
</dbReference>
<dbReference type="Proteomes" id="UP000093962">
    <property type="component" value="Unassembled WGS sequence"/>
</dbReference>
<dbReference type="GO" id="GO:0004806">
    <property type="term" value="F:triacylglycerol lipase activity"/>
    <property type="evidence" value="ECO:0007669"/>
    <property type="project" value="TreeGrafter"/>
</dbReference>